<gene>
    <name evidence="2" type="ORF">L207DRAFT_515155</name>
</gene>
<sequence>MSPSRSSLTTTIMSLQYIYLVRHGFRSNWQVDAQAGKYSSSIPSPTGIPSDPALASHGVDQSHQLAAHMKSLDPPIERFFSSPFYRCLQTILPTVEALAVTTDDPETKKIRAENGIGEWYGKARFDHPSPADRTLLKKLFPRLDEKYDPIVRPSTDGESIDELHDRVAYALHRIIEFSDKEGVKAIAICTHGATLIAIGRALVGRMPDEVEEQDFHPFTCGLSTFVRKGNENIQTDVKEWHGPYTPIPVVEWRGGKGIGGGWTMIVDGDCSYLADGEERGWAFSGEEDFLPGKSAANDENAAKDQDAGELGVVVQGRGRATNPTLTSKTPESPQTPLKGKKASISPLSPSKL</sequence>
<organism evidence="2 3">
    <name type="scientific">Hyaloscypha variabilis (strain UAMH 11265 / GT02V1 / F)</name>
    <name type="common">Meliniomyces variabilis</name>
    <dbReference type="NCBI Taxonomy" id="1149755"/>
    <lineage>
        <taxon>Eukaryota</taxon>
        <taxon>Fungi</taxon>
        <taxon>Dikarya</taxon>
        <taxon>Ascomycota</taxon>
        <taxon>Pezizomycotina</taxon>
        <taxon>Leotiomycetes</taxon>
        <taxon>Helotiales</taxon>
        <taxon>Hyaloscyphaceae</taxon>
        <taxon>Hyaloscypha</taxon>
        <taxon>Hyaloscypha variabilis</taxon>
    </lineage>
</organism>
<dbReference type="InterPro" id="IPR051710">
    <property type="entry name" value="Phosphatase_SH3-domain"/>
</dbReference>
<accession>A0A2J6RDQ5</accession>
<dbReference type="PANTHER" id="PTHR16469:SF51">
    <property type="entry name" value="TRANSCRIPTION FACTOR TAU 55 KDA SUBUNIT"/>
    <property type="match status" value="1"/>
</dbReference>
<name>A0A2J6RDQ5_HYAVF</name>
<feature type="compositionally biased region" description="Polar residues" evidence="1">
    <location>
        <begin position="321"/>
        <end position="335"/>
    </location>
</feature>
<dbReference type="PANTHER" id="PTHR16469">
    <property type="entry name" value="UBIQUITIN-ASSOCIATED AND SH3 DOMAIN-CONTAINING BA-RELATED"/>
    <property type="match status" value="1"/>
</dbReference>
<dbReference type="InterPro" id="IPR029033">
    <property type="entry name" value="His_PPase_superfam"/>
</dbReference>
<proteinExistence type="predicted"/>
<reference evidence="2 3" key="1">
    <citation type="submission" date="2016-04" db="EMBL/GenBank/DDBJ databases">
        <title>A degradative enzymes factory behind the ericoid mycorrhizal symbiosis.</title>
        <authorList>
            <consortium name="DOE Joint Genome Institute"/>
            <person name="Martino E."/>
            <person name="Morin E."/>
            <person name="Grelet G."/>
            <person name="Kuo A."/>
            <person name="Kohler A."/>
            <person name="Daghino S."/>
            <person name="Barry K."/>
            <person name="Choi C."/>
            <person name="Cichocki N."/>
            <person name="Clum A."/>
            <person name="Copeland A."/>
            <person name="Hainaut M."/>
            <person name="Haridas S."/>
            <person name="Labutti K."/>
            <person name="Lindquist E."/>
            <person name="Lipzen A."/>
            <person name="Khouja H.-R."/>
            <person name="Murat C."/>
            <person name="Ohm R."/>
            <person name="Olson A."/>
            <person name="Spatafora J."/>
            <person name="Veneault-Fourrey C."/>
            <person name="Henrissat B."/>
            <person name="Grigoriev I."/>
            <person name="Martin F."/>
            <person name="Perotto S."/>
        </authorList>
    </citation>
    <scope>NUCLEOTIDE SEQUENCE [LARGE SCALE GENOMIC DNA]</scope>
    <source>
        <strain evidence="2 3">F</strain>
    </source>
</reference>
<dbReference type="Pfam" id="PF00300">
    <property type="entry name" value="His_Phos_1"/>
    <property type="match status" value="1"/>
</dbReference>
<dbReference type="EMBL" id="KZ613950">
    <property type="protein sequence ID" value="PMD36639.1"/>
    <property type="molecule type" value="Genomic_DNA"/>
</dbReference>
<dbReference type="AlphaFoldDB" id="A0A2J6RDQ5"/>
<dbReference type="STRING" id="1149755.A0A2J6RDQ5"/>
<dbReference type="InterPro" id="IPR013078">
    <property type="entry name" value="His_Pase_superF_clade-1"/>
</dbReference>
<dbReference type="SUPFAM" id="SSF53254">
    <property type="entry name" value="Phosphoglycerate mutase-like"/>
    <property type="match status" value="1"/>
</dbReference>
<dbReference type="Gene3D" id="3.40.50.1240">
    <property type="entry name" value="Phosphoglycerate mutase-like"/>
    <property type="match status" value="1"/>
</dbReference>
<evidence type="ECO:0000256" key="1">
    <source>
        <dbReference type="SAM" id="MobiDB-lite"/>
    </source>
</evidence>
<feature type="region of interest" description="Disordered" evidence="1">
    <location>
        <begin position="290"/>
        <end position="352"/>
    </location>
</feature>
<evidence type="ECO:0000313" key="2">
    <source>
        <dbReference type="EMBL" id="PMD36639.1"/>
    </source>
</evidence>
<dbReference type="SMART" id="SM00855">
    <property type="entry name" value="PGAM"/>
    <property type="match status" value="1"/>
</dbReference>
<dbReference type="OrthoDB" id="414418at2759"/>
<evidence type="ECO:0000313" key="3">
    <source>
        <dbReference type="Proteomes" id="UP000235786"/>
    </source>
</evidence>
<keyword evidence="3" id="KW-1185">Reference proteome</keyword>
<protein>
    <submittedName>
        <fullName evidence="2">Phosphoglycerate mutase-like protein</fullName>
    </submittedName>
</protein>
<dbReference type="CDD" id="cd07067">
    <property type="entry name" value="HP_PGM_like"/>
    <property type="match status" value="1"/>
</dbReference>
<dbReference type="Proteomes" id="UP000235786">
    <property type="component" value="Unassembled WGS sequence"/>
</dbReference>